<sequence length="77" mass="7580">MVPGPSDDPGGEMRPGDKAPAGTPGVEESVCEECQGKGELMGKPCLACNGTGMVNRPVSDLPGIAVGEGPDLGSGRG</sequence>
<evidence type="ECO:0000313" key="2">
    <source>
        <dbReference type="EMBL" id="MBB5693289.1"/>
    </source>
</evidence>
<evidence type="ECO:0000256" key="1">
    <source>
        <dbReference type="SAM" id="MobiDB-lite"/>
    </source>
</evidence>
<organism evidence="2 3">
    <name type="scientific">Muricoccus pecuniae</name>
    <dbReference type="NCBI Taxonomy" id="693023"/>
    <lineage>
        <taxon>Bacteria</taxon>
        <taxon>Pseudomonadati</taxon>
        <taxon>Pseudomonadota</taxon>
        <taxon>Alphaproteobacteria</taxon>
        <taxon>Acetobacterales</taxon>
        <taxon>Roseomonadaceae</taxon>
        <taxon>Muricoccus</taxon>
    </lineage>
</organism>
<dbReference type="SUPFAM" id="SSF57938">
    <property type="entry name" value="DnaJ/Hsp40 cysteine-rich domain"/>
    <property type="match status" value="1"/>
</dbReference>
<name>A0A840Y3E3_9PROT</name>
<dbReference type="EMBL" id="JACIJD010000004">
    <property type="protein sequence ID" value="MBB5693289.1"/>
    <property type="molecule type" value="Genomic_DNA"/>
</dbReference>
<feature type="region of interest" description="Disordered" evidence="1">
    <location>
        <begin position="1"/>
        <end position="28"/>
    </location>
</feature>
<evidence type="ECO:0008006" key="4">
    <source>
        <dbReference type="Google" id="ProtNLM"/>
    </source>
</evidence>
<dbReference type="RefSeq" id="WP_221299600.1">
    <property type="nucleotide sequence ID" value="NZ_JACIJD010000004.1"/>
</dbReference>
<accession>A0A840Y3E3</accession>
<keyword evidence="3" id="KW-1185">Reference proteome</keyword>
<comment type="caution">
    <text evidence="2">The sequence shown here is derived from an EMBL/GenBank/DDBJ whole genome shotgun (WGS) entry which is preliminary data.</text>
</comment>
<evidence type="ECO:0000313" key="3">
    <source>
        <dbReference type="Proteomes" id="UP000580654"/>
    </source>
</evidence>
<reference evidence="2 3" key="1">
    <citation type="submission" date="2020-08" db="EMBL/GenBank/DDBJ databases">
        <title>Genomic Encyclopedia of Type Strains, Phase IV (KMG-IV): sequencing the most valuable type-strain genomes for metagenomic binning, comparative biology and taxonomic classification.</title>
        <authorList>
            <person name="Goeker M."/>
        </authorList>
    </citation>
    <scope>NUCLEOTIDE SEQUENCE [LARGE SCALE GENOMIC DNA]</scope>
    <source>
        <strain evidence="2 3">DSM 25622</strain>
    </source>
</reference>
<dbReference type="AlphaFoldDB" id="A0A840Y3E3"/>
<dbReference type="Proteomes" id="UP000580654">
    <property type="component" value="Unassembled WGS sequence"/>
</dbReference>
<protein>
    <recommendedName>
        <fullName evidence="4">Chaperone protein DnaJ</fullName>
    </recommendedName>
</protein>
<feature type="region of interest" description="Disordered" evidence="1">
    <location>
        <begin position="56"/>
        <end position="77"/>
    </location>
</feature>
<gene>
    <name evidence="2" type="ORF">FHS87_001315</name>
</gene>
<dbReference type="Gene3D" id="6.20.20.10">
    <property type="match status" value="1"/>
</dbReference>
<proteinExistence type="predicted"/>
<dbReference type="InterPro" id="IPR036410">
    <property type="entry name" value="HSP_DnaJ_Cys-rich_dom_sf"/>
</dbReference>